<organism evidence="2 3">
    <name type="scientific">Candidatus Oscillibacter excrementigallinarum</name>
    <dbReference type="NCBI Taxonomy" id="2838716"/>
    <lineage>
        <taxon>Bacteria</taxon>
        <taxon>Bacillati</taxon>
        <taxon>Bacillota</taxon>
        <taxon>Clostridia</taxon>
        <taxon>Eubacteriales</taxon>
        <taxon>Oscillospiraceae</taxon>
        <taxon>Oscillibacter</taxon>
    </lineage>
</organism>
<evidence type="ECO:0000313" key="2">
    <source>
        <dbReference type="EMBL" id="HJB13573.1"/>
    </source>
</evidence>
<dbReference type="Gene3D" id="3.40.630.30">
    <property type="match status" value="1"/>
</dbReference>
<evidence type="ECO:0000313" key="3">
    <source>
        <dbReference type="Proteomes" id="UP000823824"/>
    </source>
</evidence>
<comment type="caution">
    <text evidence="2">The sequence shown here is derived from an EMBL/GenBank/DDBJ whole genome shotgun (WGS) entry which is preliminary data.</text>
</comment>
<sequence length="166" mass="18881">MYTLELAREADVPRCGEILDEGRAFQRAQGFVQWTEDYPNTGTVREDVRNRKGYVIRSDGAIAAYLCIDFDGEPAYGEIRGAWQTEEPYAVVHRMAFAGEFRGHGLTQTAFRLIEALCLERGVHSLRVDTGLANRRMQHILEKNGFSHRGTIYFQGGERMAYDKSL</sequence>
<evidence type="ECO:0000259" key="1">
    <source>
        <dbReference type="PROSITE" id="PS51186"/>
    </source>
</evidence>
<dbReference type="EMBL" id="DWZJ01000063">
    <property type="protein sequence ID" value="HJB13573.1"/>
    <property type="molecule type" value="Genomic_DNA"/>
</dbReference>
<dbReference type="InterPro" id="IPR000182">
    <property type="entry name" value="GNAT_dom"/>
</dbReference>
<dbReference type="CDD" id="cd04301">
    <property type="entry name" value="NAT_SF"/>
    <property type="match status" value="1"/>
</dbReference>
<name>A0A9D2LIY9_9FIRM</name>
<accession>A0A9D2LIY9</accession>
<dbReference type="InterPro" id="IPR016181">
    <property type="entry name" value="Acyl_CoA_acyltransferase"/>
</dbReference>
<dbReference type="AlphaFoldDB" id="A0A9D2LIY9"/>
<dbReference type="PROSITE" id="PS51186">
    <property type="entry name" value="GNAT"/>
    <property type="match status" value="1"/>
</dbReference>
<gene>
    <name evidence="2" type="ORF">H9787_07660</name>
</gene>
<dbReference type="SUPFAM" id="SSF55729">
    <property type="entry name" value="Acyl-CoA N-acyltransferases (Nat)"/>
    <property type="match status" value="1"/>
</dbReference>
<dbReference type="Proteomes" id="UP000823824">
    <property type="component" value="Unassembled WGS sequence"/>
</dbReference>
<dbReference type="GO" id="GO:0016747">
    <property type="term" value="F:acyltransferase activity, transferring groups other than amino-acyl groups"/>
    <property type="evidence" value="ECO:0007669"/>
    <property type="project" value="InterPro"/>
</dbReference>
<reference evidence="2" key="2">
    <citation type="submission" date="2021-04" db="EMBL/GenBank/DDBJ databases">
        <authorList>
            <person name="Gilroy R."/>
        </authorList>
    </citation>
    <scope>NUCLEOTIDE SEQUENCE</scope>
    <source>
        <strain evidence="2">ChiBcec18-1249</strain>
    </source>
</reference>
<reference evidence="2" key="1">
    <citation type="journal article" date="2021" name="PeerJ">
        <title>Extensive microbial diversity within the chicken gut microbiome revealed by metagenomics and culture.</title>
        <authorList>
            <person name="Gilroy R."/>
            <person name="Ravi A."/>
            <person name="Getino M."/>
            <person name="Pursley I."/>
            <person name="Horton D.L."/>
            <person name="Alikhan N.F."/>
            <person name="Baker D."/>
            <person name="Gharbi K."/>
            <person name="Hall N."/>
            <person name="Watson M."/>
            <person name="Adriaenssens E.M."/>
            <person name="Foster-Nyarko E."/>
            <person name="Jarju S."/>
            <person name="Secka A."/>
            <person name="Antonio M."/>
            <person name="Oren A."/>
            <person name="Chaudhuri R.R."/>
            <person name="La Ragione R."/>
            <person name="Hildebrand F."/>
            <person name="Pallen M.J."/>
        </authorList>
    </citation>
    <scope>NUCLEOTIDE SEQUENCE</scope>
    <source>
        <strain evidence="2">ChiBcec18-1249</strain>
    </source>
</reference>
<protein>
    <submittedName>
        <fullName evidence="2">GNAT family N-acetyltransferase</fullName>
    </submittedName>
</protein>
<proteinExistence type="predicted"/>
<feature type="domain" description="N-acetyltransferase" evidence="1">
    <location>
        <begin position="2"/>
        <end position="166"/>
    </location>
</feature>
<dbReference type="Pfam" id="PF00583">
    <property type="entry name" value="Acetyltransf_1"/>
    <property type="match status" value="1"/>
</dbReference>